<dbReference type="InterPro" id="IPR014710">
    <property type="entry name" value="RmlC-like_jellyroll"/>
</dbReference>
<dbReference type="PROSITE" id="PS50042">
    <property type="entry name" value="CNMP_BINDING_3"/>
    <property type="match status" value="1"/>
</dbReference>
<gene>
    <name evidence="2" type="ordered locus">Dalk_0374</name>
</gene>
<evidence type="ECO:0000313" key="3">
    <source>
        <dbReference type="Proteomes" id="UP000000739"/>
    </source>
</evidence>
<dbReference type="InterPro" id="IPR018488">
    <property type="entry name" value="cNMP-bd_CS"/>
</dbReference>
<dbReference type="PANTHER" id="PTHR24567:SF74">
    <property type="entry name" value="HTH-TYPE TRANSCRIPTIONAL REGULATOR ARCR"/>
    <property type="match status" value="1"/>
</dbReference>
<dbReference type="PROSITE" id="PS00889">
    <property type="entry name" value="CNMP_BINDING_2"/>
    <property type="match status" value="1"/>
</dbReference>
<protein>
    <submittedName>
        <fullName evidence="2">Cyclic nucleotide-binding protein</fullName>
    </submittedName>
</protein>
<dbReference type="InterPro" id="IPR000595">
    <property type="entry name" value="cNMP-bd_dom"/>
</dbReference>
<accession>B8FGZ5</accession>
<evidence type="ECO:0000313" key="2">
    <source>
        <dbReference type="EMBL" id="ACL02083.1"/>
    </source>
</evidence>
<evidence type="ECO:0000259" key="1">
    <source>
        <dbReference type="PROSITE" id="PS50042"/>
    </source>
</evidence>
<dbReference type="InterPro" id="IPR050397">
    <property type="entry name" value="Env_Response_Regulators"/>
</dbReference>
<name>B8FGZ5_DESAL</name>
<dbReference type="KEGG" id="dal:Dalk_0374"/>
<organism evidence="2 3">
    <name type="scientific">Desulfatibacillum aliphaticivorans</name>
    <dbReference type="NCBI Taxonomy" id="218208"/>
    <lineage>
        <taxon>Bacteria</taxon>
        <taxon>Pseudomonadati</taxon>
        <taxon>Thermodesulfobacteriota</taxon>
        <taxon>Desulfobacteria</taxon>
        <taxon>Desulfobacterales</taxon>
        <taxon>Desulfatibacillaceae</taxon>
        <taxon>Desulfatibacillum</taxon>
    </lineage>
</organism>
<dbReference type="RefSeq" id="WP_012609523.1">
    <property type="nucleotide sequence ID" value="NC_011768.1"/>
</dbReference>
<dbReference type="HOGENOM" id="CLU_075053_16_0_7"/>
<dbReference type="Pfam" id="PF00027">
    <property type="entry name" value="cNMP_binding"/>
    <property type="match status" value="1"/>
</dbReference>
<dbReference type="InterPro" id="IPR018490">
    <property type="entry name" value="cNMP-bd_dom_sf"/>
</dbReference>
<feature type="domain" description="Cyclic nucleotide-binding" evidence="1">
    <location>
        <begin position="27"/>
        <end position="147"/>
    </location>
</feature>
<dbReference type="SUPFAM" id="SSF51206">
    <property type="entry name" value="cAMP-binding domain-like"/>
    <property type="match status" value="1"/>
</dbReference>
<dbReference type="PRINTS" id="PR00103">
    <property type="entry name" value="CAMPKINASE"/>
</dbReference>
<dbReference type="SMART" id="SM00100">
    <property type="entry name" value="cNMP"/>
    <property type="match status" value="1"/>
</dbReference>
<dbReference type="Gene3D" id="2.60.120.10">
    <property type="entry name" value="Jelly Rolls"/>
    <property type="match status" value="1"/>
</dbReference>
<keyword evidence="3" id="KW-1185">Reference proteome</keyword>
<dbReference type="CDD" id="cd00038">
    <property type="entry name" value="CAP_ED"/>
    <property type="match status" value="1"/>
</dbReference>
<dbReference type="EMBL" id="CP001322">
    <property type="protein sequence ID" value="ACL02083.1"/>
    <property type="molecule type" value="Genomic_DNA"/>
</dbReference>
<dbReference type="Proteomes" id="UP000000739">
    <property type="component" value="Chromosome"/>
</dbReference>
<dbReference type="GO" id="GO:0005829">
    <property type="term" value="C:cytosol"/>
    <property type="evidence" value="ECO:0007669"/>
    <property type="project" value="TreeGrafter"/>
</dbReference>
<reference evidence="2 3" key="1">
    <citation type="journal article" date="2012" name="Environ. Microbiol.">
        <title>The genome sequence of Desulfatibacillum alkenivorans AK-01: a blueprint for anaerobic alkane oxidation.</title>
        <authorList>
            <person name="Callaghan A.V."/>
            <person name="Morris B.E."/>
            <person name="Pereira I.A."/>
            <person name="McInerney M.J."/>
            <person name="Austin R.N."/>
            <person name="Groves J.T."/>
            <person name="Kukor J.J."/>
            <person name="Suflita J.M."/>
            <person name="Young L.Y."/>
            <person name="Zylstra G.J."/>
            <person name="Wawrik B."/>
        </authorList>
    </citation>
    <scope>NUCLEOTIDE SEQUENCE [LARGE SCALE GENOMIC DNA]</scope>
    <source>
        <strain evidence="2 3">AK-01</strain>
    </source>
</reference>
<dbReference type="PANTHER" id="PTHR24567">
    <property type="entry name" value="CRP FAMILY TRANSCRIPTIONAL REGULATORY PROTEIN"/>
    <property type="match status" value="1"/>
</dbReference>
<proteinExistence type="predicted"/>
<dbReference type="AlphaFoldDB" id="B8FGZ5"/>
<dbReference type="eggNOG" id="COG0664">
    <property type="taxonomic scope" value="Bacteria"/>
</dbReference>
<sequence length="167" mass="18255">MQNNDFGAGFNSMASQDILACLSVIPMFEDLTHEQMLAVSKQTLLLTVEAGETVFREGDKGDFVCFVAEGLLAVVKCLEGDKFAELTSLPQGSSIGEMAVIDDFPRSATVIARKPSQLITMTRSQFHRVVTENPEIGIKLLKGIARVLSMNLRKTSANLVQHMLPLL</sequence>
<dbReference type="GO" id="GO:0003700">
    <property type="term" value="F:DNA-binding transcription factor activity"/>
    <property type="evidence" value="ECO:0007669"/>
    <property type="project" value="TreeGrafter"/>
</dbReference>